<accession>A0A317EYP4</accession>
<dbReference type="Proteomes" id="UP000245391">
    <property type="component" value="Unassembled WGS sequence"/>
</dbReference>
<evidence type="ECO:0000313" key="4">
    <source>
        <dbReference type="Proteomes" id="UP000245391"/>
    </source>
</evidence>
<sequence length="302" mass="35153">MGKLAFNKMIGVTFQGRLGNQLFQYAFAISASEKIGVNFFMDQSQQRGIIYEYFNIENSATSFLASKIFNISGYKNIFNHYLRKAFATLLKLLFINKTQLFSLTQPVNTNDFENKKLYIGYFQSELFFVDYKEIIKSKFTIKDKFRDKFNTQFSNLYKEKIVVAVHIRKGDYVDQQHLNLGNADISLPLNYYHKVLKPYLTAEHLIIFLSDESSYLESEFSYISNKIISTGNVITDFQHLLNANICIIANSTFSWWAAYLNANKDKRIYAPQHFLGYNINETVPPYIYPEDWIIVPVDSICL</sequence>
<dbReference type="PANTHER" id="PTHR11927">
    <property type="entry name" value="GALACTOSIDE 2-L-FUCOSYLTRANSFERASE"/>
    <property type="match status" value="1"/>
</dbReference>
<dbReference type="GO" id="GO:0005975">
    <property type="term" value="P:carbohydrate metabolic process"/>
    <property type="evidence" value="ECO:0007669"/>
    <property type="project" value="InterPro"/>
</dbReference>
<evidence type="ECO:0000313" key="3">
    <source>
        <dbReference type="EMBL" id="PWS31685.1"/>
    </source>
</evidence>
<keyword evidence="1" id="KW-0328">Glycosyltransferase</keyword>
<protein>
    <recommendedName>
        <fullName evidence="5">Alpha-1,2-fucosyltransferase</fullName>
    </recommendedName>
</protein>
<evidence type="ECO:0008006" key="5">
    <source>
        <dbReference type="Google" id="ProtNLM"/>
    </source>
</evidence>
<evidence type="ECO:0000256" key="2">
    <source>
        <dbReference type="ARBA" id="ARBA00022679"/>
    </source>
</evidence>
<dbReference type="CDD" id="cd11301">
    <property type="entry name" value="Fut1_Fut2_like"/>
    <property type="match status" value="1"/>
</dbReference>
<reference evidence="4" key="1">
    <citation type="submission" date="2018-05" db="EMBL/GenBank/DDBJ databases">
        <title>Pedobacter paludis sp. nov., isolated from wetland soil.</title>
        <authorList>
            <person name="Zhang Y."/>
        </authorList>
    </citation>
    <scope>NUCLEOTIDE SEQUENCE [LARGE SCALE GENOMIC DNA]</scope>
    <source>
        <strain evidence="4">R-8</strain>
    </source>
</reference>
<comment type="caution">
    <text evidence="3">The sequence shown here is derived from an EMBL/GenBank/DDBJ whole genome shotgun (WGS) entry which is preliminary data.</text>
</comment>
<dbReference type="GO" id="GO:0016020">
    <property type="term" value="C:membrane"/>
    <property type="evidence" value="ECO:0007669"/>
    <property type="project" value="InterPro"/>
</dbReference>
<dbReference type="PANTHER" id="PTHR11927:SF9">
    <property type="entry name" value="L-FUCOSYLTRANSFERASE"/>
    <property type="match status" value="1"/>
</dbReference>
<proteinExistence type="predicted"/>
<evidence type="ECO:0000256" key="1">
    <source>
        <dbReference type="ARBA" id="ARBA00022676"/>
    </source>
</evidence>
<dbReference type="EMBL" id="QGNY01000004">
    <property type="protein sequence ID" value="PWS31685.1"/>
    <property type="molecule type" value="Genomic_DNA"/>
</dbReference>
<gene>
    <name evidence="3" type="ORF">DF947_13955</name>
</gene>
<dbReference type="AlphaFoldDB" id="A0A317EYP4"/>
<organism evidence="3 4">
    <name type="scientific">Pedobacter paludis</name>
    <dbReference type="NCBI Taxonomy" id="2203212"/>
    <lineage>
        <taxon>Bacteria</taxon>
        <taxon>Pseudomonadati</taxon>
        <taxon>Bacteroidota</taxon>
        <taxon>Sphingobacteriia</taxon>
        <taxon>Sphingobacteriales</taxon>
        <taxon>Sphingobacteriaceae</taxon>
        <taxon>Pedobacter</taxon>
    </lineage>
</organism>
<dbReference type="GO" id="GO:0008107">
    <property type="term" value="F:galactoside 2-alpha-L-fucosyltransferase activity"/>
    <property type="evidence" value="ECO:0007669"/>
    <property type="project" value="InterPro"/>
</dbReference>
<dbReference type="InterPro" id="IPR002516">
    <property type="entry name" value="Glyco_trans_11"/>
</dbReference>
<dbReference type="Pfam" id="PF01531">
    <property type="entry name" value="Glyco_transf_11"/>
    <property type="match status" value="1"/>
</dbReference>
<keyword evidence="2" id="KW-0808">Transferase</keyword>
<keyword evidence="4" id="KW-1185">Reference proteome</keyword>
<name>A0A317EYP4_9SPHI</name>